<dbReference type="InterPro" id="IPR025661">
    <property type="entry name" value="Pept_asp_AS"/>
</dbReference>
<comment type="caution">
    <text evidence="9">The sequence shown here is derived from an EMBL/GenBank/DDBJ whole genome shotgun (WGS) entry which is preliminary data.</text>
</comment>
<dbReference type="SMART" id="SM00645">
    <property type="entry name" value="Pept_C1"/>
    <property type="match status" value="1"/>
</dbReference>
<proteinExistence type="inferred from homology"/>
<protein>
    <submittedName>
        <fullName evidence="9">Putative cysteine proteinase</fullName>
    </submittedName>
</protein>
<accession>A0A1Q9D1K0</accession>
<feature type="transmembrane region" description="Helical" evidence="7">
    <location>
        <begin position="178"/>
        <end position="197"/>
    </location>
</feature>
<keyword evidence="7" id="KW-1133">Transmembrane helix</keyword>
<evidence type="ECO:0000256" key="3">
    <source>
        <dbReference type="ARBA" id="ARBA00023136"/>
    </source>
</evidence>
<keyword evidence="7" id="KW-0812">Transmembrane</keyword>
<dbReference type="Pfam" id="PF00112">
    <property type="entry name" value="Peptidase_C1"/>
    <property type="match status" value="1"/>
</dbReference>
<dbReference type="OrthoDB" id="427629at2759"/>
<dbReference type="GO" id="GO:0006508">
    <property type="term" value="P:proteolysis"/>
    <property type="evidence" value="ECO:0007669"/>
    <property type="project" value="InterPro"/>
</dbReference>
<dbReference type="Pfam" id="PF19055">
    <property type="entry name" value="ABC2_membrane_7"/>
    <property type="match status" value="1"/>
</dbReference>
<feature type="transmembrane region" description="Helical" evidence="7">
    <location>
        <begin position="402"/>
        <end position="420"/>
    </location>
</feature>
<keyword evidence="2" id="KW-0813">Transport</keyword>
<dbReference type="InterPro" id="IPR013128">
    <property type="entry name" value="Peptidase_C1A"/>
</dbReference>
<dbReference type="Proteomes" id="UP000186817">
    <property type="component" value="Unassembled WGS sequence"/>
</dbReference>
<dbReference type="GO" id="GO:0140359">
    <property type="term" value="F:ABC-type transporter activity"/>
    <property type="evidence" value="ECO:0007669"/>
    <property type="project" value="InterPro"/>
</dbReference>
<feature type="transmembrane region" description="Helical" evidence="7">
    <location>
        <begin position="204"/>
        <end position="224"/>
    </location>
</feature>
<feature type="domain" description="Peptidase C1A papain C-terminal" evidence="8">
    <location>
        <begin position="188"/>
        <end position="384"/>
    </location>
</feature>
<dbReference type="SUPFAM" id="SSF54001">
    <property type="entry name" value="Cysteine proteinases"/>
    <property type="match status" value="1"/>
</dbReference>
<dbReference type="Gene3D" id="3.90.70.10">
    <property type="entry name" value="Cysteine proteinases"/>
    <property type="match status" value="1"/>
</dbReference>
<evidence type="ECO:0000256" key="6">
    <source>
        <dbReference type="SAM" id="MobiDB-lite"/>
    </source>
</evidence>
<dbReference type="InterPro" id="IPR000668">
    <property type="entry name" value="Peptidase_C1A_C"/>
</dbReference>
<evidence type="ECO:0000256" key="7">
    <source>
        <dbReference type="SAM" id="Phobius"/>
    </source>
</evidence>
<feature type="transmembrane region" description="Helical" evidence="7">
    <location>
        <begin position="140"/>
        <end position="166"/>
    </location>
</feature>
<comment type="similarity">
    <text evidence="1">Belongs to the peptidase C1 family.</text>
</comment>
<dbReference type="EMBL" id="LSRX01000779">
    <property type="protein sequence ID" value="OLP89059.1"/>
    <property type="molecule type" value="Genomic_DNA"/>
</dbReference>
<dbReference type="InterPro" id="IPR025660">
    <property type="entry name" value="Pept_his_AS"/>
</dbReference>
<dbReference type="PANTHER" id="PTHR12411">
    <property type="entry name" value="CYSTEINE PROTEASE FAMILY C1-RELATED"/>
    <property type="match status" value="1"/>
</dbReference>
<feature type="region of interest" description="Disordered" evidence="6">
    <location>
        <begin position="1"/>
        <end position="27"/>
    </location>
</feature>
<evidence type="ECO:0000256" key="5">
    <source>
        <dbReference type="ARBA" id="ARBA00023157"/>
    </source>
</evidence>
<dbReference type="PROSITE" id="PS00639">
    <property type="entry name" value="THIOL_PROTEASE_HIS"/>
    <property type="match status" value="1"/>
</dbReference>
<dbReference type="AlphaFoldDB" id="A0A1Q9D1K0"/>
<feature type="compositionally biased region" description="Acidic residues" evidence="6">
    <location>
        <begin position="1"/>
        <end position="14"/>
    </location>
</feature>
<name>A0A1Q9D1K0_SYMMI</name>
<feature type="transmembrane region" description="Helical" evidence="7">
    <location>
        <begin position="98"/>
        <end position="119"/>
    </location>
</feature>
<evidence type="ECO:0000313" key="9">
    <source>
        <dbReference type="EMBL" id="OLP89059.1"/>
    </source>
</evidence>
<feature type="transmembrane region" description="Helical" evidence="7">
    <location>
        <begin position="72"/>
        <end position="92"/>
    </location>
</feature>
<gene>
    <name evidence="9" type="ORF">AK812_SmicGene29523</name>
</gene>
<dbReference type="InterPro" id="IPR038765">
    <property type="entry name" value="Papain-like_cys_pep_sf"/>
</dbReference>
<dbReference type="InterPro" id="IPR043926">
    <property type="entry name" value="ABCG_dom"/>
</dbReference>
<dbReference type="PROSITE" id="PS00640">
    <property type="entry name" value="THIOL_PROTEASE_ASN"/>
    <property type="match status" value="1"/>
</dbReference>
<sequence>MEESSDETVDESSDSDSSTGQASDQNMRLPMSSTTTLVSTDLKRTMPGCCSHFRYTLRTSLITFWRTMGIKIFFLAVMCFAAAFLSVMDAIIFDSPPWSATSFLNAQIALALLIAVYSLQLFSNDQEMYWREASHGLNRFAFFAGRALVNTFDWLLLTFFFLLVYFSIARPILAFEVYIWPFFLVSYVASGWGYALSCCLPVELGAFISSILMFMMGGILGLPMQMADFLNGGFFEIVVSSISFTRWSVSMSFLEYVTEYPPDPKTLSQIDEYQLTKFRDAYDGAHFLLPCEDSQYWSGLLALVLQGSVLRFQLYRSGIIGPTCGIKIDHGVLLVGYGTDGGTPYWIIKNSWGVQWGEDGFGRLQRGVSGTGECGILSQPAYPVLDKSKVQPGTWDPDPGTIAAIAMAALFGMCALGFCYSQFCKRRPGRQPLLVSSPPIVQATARPAVPNPWASQQAVTPAPVVPAATAPGATQVRTGNSAASNACRAHGKAALQD</sequence>
<keyword evidence="3 7" id="KW-0472">Membrane</keyword>
<evidence type="ECO:0000256" key="4">
    <source>
        <dbReference type="ARBA" id="ARBA00023145"/>
    </source>
</evidence>
<evidence type="ECO:0000313" key="10">
    <source>
        <dbReference type="Proteomes" id="UP000186817"/>
    </source>
</evidence>
<dbReference type="GO" id="GO:0008234">
    <property type="term" value="F:cysteine-type peptidase activity"/>
    <property type="evidence" value="ECO:0007669"/>
    <property type="project" value="InterPro"/>
</dbReference>
<evidence type="ECO:0000259" key="8">
    <source>
        <dbReference type="SMART" id="SM00645"/>
    </source>
</evidence>
<evidence type="ECO:0000256" key="1">
    <source>
        <dbReference type="ARBA" id="ARBA00008455"/>
    </source>
</evidence>
<keyword evidence="5" id="KW-1015">Disulfide bond</keyword>
<reference evidence="9 10" key="1">
    <citation type="submission" date="2016-02" db="EMBL/GenBank/DDBJ databases">
        <title>Genome analysis of coral dinoflagellate symbionts highlights evolutionary adaptations to a symbiotic lifestyle.</title>
        <authorList>
            <person name="Aranda M."/>
            <person name="Li Y."/>
            <person name="Liew Y.J."/>
            <person name="Baumgarten S."/>
            <person name="Simakov O."/>
            <person name="Wilson M."/>
            <person name="Piel J."/>
            <person name="Ashoor H."/>
            <person name="Bougouffa S."/>
            <person name="Bajic V.B."/>
            <person name="Ryu T."/>
            <person name="Ravasi T."/>
            <person name="Bayer T."/>
            <person name="Micklem G."/>
            <person name="Kim H."/>
            <person name="Bhak J."/>
            <person name="Lajeunesse T.C."/>
            <person name="Voolstra C.R."/>
        </authorList>
    </citation>
    <scope>NUCLEOTIDE SEQUENCE [LARGE SCALE GENOMIC DNA]</scope>
    <source>
        <strain evidence="9 10">CCMP2467</strain>
    </source>
</reference>
<organism evidence="9 10">
    <name type="scientific">Symbiodinium microadriaticum</name>
    <name type="common">Dinoflagellate</name>
    <name type="synonym">Zooxanthella microadriatica</name>
    <dbReference type="NCBI Taxonomy" id="2951"/>
    <lineage>
        <taxon>Eukaryota</taxon>
        <taxon>Sar</taxon>
        <taxon>Alveolata</taxon>
        <taxon>Dinophyceae</taxon>
        <taxon>Suessiales</taxon>
        <taxon>Symbiodiniaceae</taxon>
        <taxon>Symbiodinium</taxon>
    </lineage>
</organism>
<evidence type="ECO:0000256" key="2">
    <source>
        <dbReference type="ARBA" id="ARBA00022448"/>
    </source>
</evidence>
<keyword evidence="4" id="KW-0865">Zymogen</keyword>
<keyword evidence="10" id="KW-1185">Reference proteome</keyword>